<evidence type="ECO:0000313" key="4">
    <source>
        <dbReference type="Proteomes" id="UP001195483"/>
    </source>
</evidence>
<feature type="chain" id="PRO_5042091228" description="Sushi domain-containing protein" evidence="2">
    <location>
        <begin position="24"/>
        <end position="396"/>
    </location>
</feature>
<evidence type="ECO:0000256" key="2">
    <source>
        <dbReference type="SAM" id="SignalP"/>
    </source>
</evidence>
<dbReference type="Proteomes" id="UP001195483">
    <property type="component" value="Unassembled WGS sequence"/>
</dbReference>
<evidence type="ECO:0000313" key="3">
    <source>
        <dbReference type="EMBL" id="KAK3600512.1"/>
    </source>
</evidence>
<feature type="signal peptide" evidence="2">
    <location>
        <begin position="1"/>
        <end position="23"/>
    </location>
</feature>
<dbReference type="EMBL" id="JAEAOA010001723">
    <property type="protein sequence ID" value="KAK3600512.1"/>
    <property type="molecule type" value="Genomic_DNA"/>
</dbReference>
<name>A0AAE0W4V0_9BIVA</name>
<protein>
    <recommendedName>
        <fullName evidence="5">Sushi domain-containing protein</fullName>
    </recommendedName>
</protein>
<feature type="transmembrane region" description="Helical" evidence="1">
    <location>
        <begin position="186"/>
        <end position="211"/>
    </location>
</feature>
<sequence length="396" mass="45333">MRNCLLSTCCLLTLFSKVLLSNANMYNLRKGETGRYMYYSDSLELDWYCRYCPKIPMLFESEDVNKKYLVGSCVIKNSPFKDKLDQEEITNQLYPVCREGEIPSCALPQNPVGGFWKCEESAKPEKVPVYKTCELQCDYRYNKVGEGIIYCNESRKFDPPWTETTCINDIESTEEPLQAHYASTGFPPFAICVSVAAVVLICVLMTIVYCYRKYPQQCESAFSRMKRGFKKPKSTVVSSPIPESIVILEQIDNGQLTTLKEDTQMPNTNTYIDPSKVALLPKEPNRIRNAEDPIENEDQFSYTSGSDVSLDCIINKIEINKAHVKAYSDSETSLDTCKYGFMTLNPSSIDGLASETQTKEERDSQEIFFKGVYERSSHCERRPYVYELIRSKDLRI</sequence>
<keyword evidence="1" id="KW-1133">Transmembrane helix</keyword>
<evidence type="ECO:0000256" key="1">
    <source>
        <dbReference type="SAM" id="Phobius"/>
    </source>
</evidence>
<reference evidence="3" key="2">
    <citation type="journal article" date="2021" name="Genome Biol. Evol.">
        <title>Developing a high-quality reference genome for a parasitic bivalve with doubly uniparental inheritance (Bivalvia: Unionida).</title>
        <authorList>
            <person name="Smith C.H."/>
        </authorList>
    </citation>
    <scope>NUCLEOTIDE SEQUENCE</scope>
    <source>
        <strain evidence="3">CHS0354</strain>
        <tissue evidence="3">Mantle</tissue>
    </source>
</reference>
<gene>
    <name evidence="3" type="ORF">CHS0354_028711</name>
</gene>
<organism evidence="3 4">
    <name type="scientific">Potamilus streckersoni</name>
    <dbReference type="NCBI Taxonomy" id="2493646"/>
    <lineage>
        <taxon>Eukaryota</taxon>
        <taxon>Metazoa</taxon>
        <taxon>Spiralia</taxon>
        <taxon>Lophotrochozoa</taxon>
        <taxon>Mollusca</taxon>
        <taxon>Bivalvia</taxon>
        <taxon>Autobranchia</taxon>
        <taxon>Heteroconchia</taxon>
        <taxon>Palaeoheterodonta</taxon>
        <taxon>Unionida</taxon>
        <taxon>Unionoidea</taxon>
        <taxon>Unionidae</taxon>
        <taxon>Ambleminae</taxon>
        <taxon>Lampsilini</taxon>
        <taxon>Potamilus</taxon>
    </lineage>
</organism>
<comment type="caution">
    <text evidence="3">The sequence shown here is derived from an EMBL/GenBank/DDBJ whole genome shotgun (WGS) entry which is preliminary data.</text>
</comment>
<reference evidence="3" key="1">
    <citation type="journal article" date="2021" name="Genome Biol. Evol.">
        <title>A High-Quality Reference Genome for a Parasitic Bivalve with Doubly Uniparental Inheritance (Bivalvia: Unionida).</title>
        <authorList>
            <person name="Smith C.H."/>
        </authorList>
    </citation>
    <scope>NUCLEOTIDE SEQUENCE</scope>
    <source>
        <strain evidence="3">CHS0354</strain>
    </source>
</reference>
<accession>A0AAE0W4V0</accession>
<dbReference type="AlphaFoldDB" id="A0AAE0W4V0"/>
<reference evidence="3" key="3">
    <citation type="submission" date="2023-05" db="EMBL/GenBank/DDBJ databases">
        <authorList>
            <person name="Smith C.H."/>
        </authorList>
    </citation>
    <scope>NUCLEOTIDE SEQUENCE</scope>
    <source>
        <strain evidence="3">CHS0354</strain>
        <tissue evidence="3">Mantle</tissue>
    </source>
</reference>
<keyword evidence="1" id="KW-0472">Membrane</keyword>
<proteinExistence type="predicted"/>
<keyword evidence="2" id="KW-0732">Signal</keyword>
<keyword evidence="1" id="KW-0812">Transmembrane</keyword>
<evidence type="ECO:0008006" key="5">
    <source>
        <dbReference type="Google" id="ProtNLM"/>
    </source>
</evidence>
<keyword evidence="4" id="KW-1185">Reference proteome</keyword>